<keyword evidence="5" id="KW-1185">Reference proteome</keyword>
<dbReference type="Pfam" id="PF03364">
    <property type="entry name" value="Polyketide_cyc"/>
    <property type="match status" value="1"/>
</dbReference>
<feature type="compositionally biased region" description="Polar residues" evidence="2">
    <location>
        <begin position="197"/>
        <end position="215"/>
    </location>
</feature>
<feature type="domain" description="Coenzyme Q-binding protein COQ10 START" evidence="3">
    <location>
        <begin position="66"/>
        <end position="176"/>
    </location>
</feature>
<dbReference type="InterPro" id="IPR005031">
    <property type="entry name" value="COQ10_START"/>
</dbReference>
<dbReference type="InterPro" id="IPR023393">
    <property type="entry name" value="START-like_dom_sf"/>
</dbReference>
<comment type="similarity">
    <text evidence="1">Belongs to the ribosome association toxin RatA family.</text>
</comment>
<reference evidence="4 5" key="1">
    <citation type="submission" date="2023-09" db="EMBL/GenBank/DDBJ databases">
        <authorList>
            <person name="Rey-Velasco X."/>
        </authorList>
    </citation>
    <scope>NUCLEOTIDE SEQUENCE [LARGE SCALE GENOMIC DNA]</scope>
    <source>
        <strain evidence="4 5">F390</strain>
    </source>
</reference>
<evidence type="ECO:0000259" key="3">
    <source>
        <dbReference type="Pfam" id="PF03364"/>
    </source>
</evidence>
<dbReference type="RefSeq" id="WP_311340767.1">
    <property type="nucleotide sequence ID" value="NZ_JAVRHS010000005.1"/>
</dbReference>
<evidence type="ECO:0000313" key="5">
    <source>
        <dbReference type="Proteomes" id="UP001259803"/>
    </source>
</evidence>
<evidence type="ECO:0000313" key="4">
    <source>
        <dbReference type="EMBL" id="MDT0576200.1"/>
    </source>
</evidence>
<name>A0ABU2ZHX9_9SPHN</name>
<dbReference type="SUPFAM" id="SSF55961">
    <property type="entry name" value="Bet v1-like"/>
    <property type="match status" value="1"/>
</dbReference>
<dbReference type="Gene3D" id="3.30.530.20">
    <property type="match status" value="1"/>
</dbReference>
<sequence>MTTDMKTKAGTLTGVSVALGAAAVGAWLATRDRKHHPDNAPGWTQRRSFGRYEVVGRTVTIRKERAELFAYWRDFSNLPRFMFNLDRVENRADGRTAWFMQDHGGDIIEVDTEVVKDVQNKLIAWRSVEGSDVDTEGRVTFDDAPGDRGTRVSLIIAYKPRGGAIGKIMSKLFMDDPRTHARHDLKRFKMLMETGEIATSANRPQNTRAAQKQEN</sequence>
<evidence type="ECO:0000256" key="2">
    <source>
        <dbReference type="SAM" id="MobiDB-lite"/>
    </source>
</evidence>
<dbReference type="PANTHER" id="PTHR33824:SF7">
    <property type="entry name" value="POLYKETIDE CYCLASE_DEHYDRASE AND LIPID TRANSPORT SUPERFAMILY PROTEIN"/>
    <property type="match status" value="1"/>
</dbReference>
<organism evidence="4 5">
    <name type="scientific">Croceicoccus esteveae</name>
    <dbReference type="NCBI Taxonomy" id="3075597"/>
    <lineage>
        <taxon>Bacteria</taxon>
        <taxon>Pseudomonadati</taxon>
        <taxon>Pseudomonadota</taxon>
        <taxon>Alphaproteobacteria</taxon>
        <taxon>Sphingomonadales</taxon>
        <taxon>Erythrobacteraceae</taxon>
        <taxon>Croceicoccus</taxon>
    </lineage>
</organism>
<feature type="region of interest" description="Disordered" evidence="2">
    <location>
        <begin position="196"/>
        <end position="215"/>
    </location>
</feature>
<dbReference type="Proteomes" id="UP001259803">
    <property type="component" value="Unassembled WGS sequence"/>
</dbReference>
<dbReference type="EMBL" id="JAVRHS010000005">
    <property type="protein sequence ID" value="MDT0576200.1"/>
    <property type="molecule type" value="Genomic_DNA"/>
</dbReference>
<evidence type="ECO:0000256" key="1">
    <source>
        <dbReference type="ARBA" id="ARBA00008918"/>
    </source>
</evidence>
<proteinExistence type="inferred from homology"/>
<dbReference type="PANTHER" id="PTHR33824">
    <property type="entry name" value="POLYKETIDE CYCLASE/DEHYDRASE AND LIPID TRANSPORT SUPERFAMILY PROTEIN"/>
    <property type="match status" value="1"/>
</dbReference>
<gene>
    <name evidence="4" type="ORF">RM533_08375</name>
</gene>
<comment type="caution">
    <text evidence="4">The sequence shown here is derived from an EMBL/GenBank/DDBJ whole genome shotgun (WGS) entry which is preliminary data.</text>
</comment>
<dbReference type="CDD" id="cd07817">
    <property type="entry name" value="SRPBCC_8"/>
    <property type="match status" value="1"/>
</dbReference>
<dbReference type="InterPro" id="IPR047137">
    <property type="entry name" value="ORF3"/>
</dbReference>
<protein>
    <submittedName>
        <fullName evidence="4">SRPBCC family protein</fullName>
    </submittedName>
</protein>
<accession>A0ABU2ZHX9</accession>